<dbReference type="AlphaFoldDB" id="A0A0N4V5S5"/>
<protein>
    <submittedName>
        <fullName evidence="4">Transposase</fullName>
    </submittedName>
</protein>
<dbReference type="Proteomes" id="UP000274131">
    <property type="component" value="Unassembled WGS sequence"/>
</dbReference>
<reference evidence="2 3" key="2">
    <citation type="submission" date="2018-10" db="EMBL/GenBank/DDBJ databases">
        <authorList>
            <consortium name="Pathogen Informatics"/>
        </authorList>
    </citation>
    <scope>NUCLEOTIDE SEQUENCE [LARGE SCALE GENOMIC DNA]</scope>
</reference>
<proteinExistence type="predicted"/>
<evidence type="ECO:0000313" key="3">
    <source>
        <dbReference type="Proteomes" id="UP000274131"/>
    </source>
</evidence>
<sequence length="179" mass="21149">MGDHRKQSGCPPGYRKPMRRVNETHLQEPISSTGSNWLSGEEKSRLEAVQRDWRSSRPKFFYKAIVEVKYGMRFLSCSVFQNLFGNRRRKCVWRISYKQWGNRYRLQSEKQAHAASSTPPADDKQLLNQETIFDRQRALFAWLRKLHVERKEYQGRKYCPALNEWVTKELVVHELGGTA</sequence>
<organism evidence="4">
    <name type="scientific">Enterobius vermicularis</name>
    <name type="common">Human pinworm</name>
    <dbReference type="NCBI Taxonomy" id="51028"/>
    <lineage>
        <taxon>Eukaryota</taxon>
        <taxon>Metazoa</taxon>
        <taxon>Ecdysozoa</taxon>
        <taxon>Nematoda</taxon>
        <taxon>Chromadorea</taxon>
        <taxon>Rhabditida</taxon>
        <taxon>Spirurina</taxon>
        <taxon>Oxyuridomorpha</taxon>
        <taxon>Oxyuroidea</taxon>
        <taxon>Oxyuridae</taxon>
        <taxon>Enterobius</taxon>
    </lineage>
</organism>
<evidence type="ECO:0000313" key="4">
    <source>
        <dbReference type="WBParaSite" id="EVEC_0000559201-mRNA-1"/>
    </source>
</evidence>
<reference evidence="4" key="1">
    <citation type="submission" date="2017-02" db="UniProtKB">
        <authorList>
            <consortium name="WormBaseParasite"/>
        </authorList>
    </citation>
    <scope>IDENTIFICATION</scope>
</reference>
<gene>
    <name evidence="2" type="ORF">EVEC_LOCUS5203</name>
</gene>
<evidence type="ECO:0000313" key="2">
    <source>
        <dbReference type="EMBL" id="VDD90452.1"/>
    </source>
</evidence>
<accession>A0A0N4V5S5</accession>
<keyword evidence="3" id="KW-1185">Reference proteome</keyword>
<dbReference type="WBParaSite" id="EVEC_0000559201-mRNA-1">
    <property type="protein sequence ID" value="EVEC_0000559201-mRNA-1"/>
    <property type="gene ID" value="EVEC_0000559201"/>
</dbReference>
<feature type="region of interest" description="Disordered" evidence="1">
    <location>
        <begin position="1"/>
        <end position="34"/>
    </location>
</feature>
<dbReference type="OrthoDB" id="5876781at2759"/>
<dbReference type="STRING" id="51028.A0A0N4V5S5"/>
<name>A0A0N4V5S5_ENTVE</name>
<dbReference type="EMBL" id="UXUI01008086">
    <property type="protein sequence ID" value="VDD90452.1"/>
    <property type="molecule type" value="Genomic_DNA"/>
</dbReference>
<evidence type="ECO:0000256" key="1">
    <source>
        <dbReference type="SAM" id="MobiDB-lite"/>
    </source>
</evidence>